<keyword evidence="8" id="KW-0472">Membrane</keyword>
<dbReference type="AlphaFoldDB" id="A0A6G0Y8G4"/>
<evidence type="ECO:0000256" key="10">
    <source>
        <dbReference type="ARBA" id="ARBA00046288"/>
    </source>
</evidence>
<evidence type="ECO:0000256" key="4">
    <source>
        <dbReference type="ARBA" id="ARBA00022679"/>
    </source>
</evidence>
<evidence type="ECO:0000256" key="6">
    <source>
        <dbReference type="ARBA" id="ARBA00022824"/>
    </source>
</evidence>
<evidence type="ECO:0000313" key="12">
    <source>
        <dbReference type="Proteomes" id="UP000478052"/>
    </source>
</evidence>
<name>A0A6G0Y8G4_APHCR</name>
<dbReference type="SUPFAM" id="SSF53756">
    <property type="entry name" value="UDP-Glycosyltransferase/glycogen phosphorylase"/>
    <property type="match status" value="1"/>
</dbReference>
<keyword evidence="9" id="KW-0325">Glycoprotein</keyword>
<comment type="similarity">
    <text evidence="2">Belongs to the UDP-glycosyltransferase family.</text>
</comment>
<keyword evidence="4 11" id="KW-0808">Transferase</keyword>
<keyword evidence="5" id="KW-0812">Transmembrane</keyword>
<protein>
    <submittedName>
        <fullName evidence="11">UDP-glucuronosyltransferase 2B2-like isoform X3</fullName>
    </submittedName>
</protein>
<dbReference type="EMBL" id="VUJU01005547">
    <property type="protein sequence ID" value="KAF0750902.1"/>
    <property type="molecule type" value="Genomic_DNA"/>
</dbReference>
<dbReference type="InterPro" id="IPR002213">
    <property type="entry name" value="UDP_glucos_trans"/>
</dbReference>
<evidence type="ECO:0000256" key="5">
    <source>
        <dbReference type="ARBA" id="ARBA00022692"/>
    </source>
</evidence>
<keyword evidence="12" id="KW-1185">Reference proteome</keyword>
<evidence type="ECO:0000256" key="2">
    <source>
        <dbReference type="ARBA" id="ARBA00009995"/>
    </source>
</evidence>
<evidence type="ECO:0000313" key="11">
    <source>
        <dbReference type="EMBL" id="KAF0750902.1"/>
    </source>
</evidence>
<evidence type="ECO:0000256" key="7">
    <source>
        <dbReference type="ARBA" id="ARBA00022989"/>
    </source>
</evidence>
<dbReference type="Pfam" id="PF00201">
    <property type="entry name" value="UDPGT"/>
    <property type="match status" value="1"/>
</dbReference>
<dbReference type="InterPro" id="IPR050271">
    <property type="entry name" value="UDP-glycosyltransferase"/>
</dbReference>
<gene>
    <name evidence="11" type="ORF">FWK35_00019421</name>
</gene>
<organism evidence="11 12">
    <name type="scientific">Aphis craccivora</name>
    <name type="common">Cowpea aphid</name>
    <dbReference type="NCBI Taxonomy" id="307492"/>
    <lineage>
        <taxon>Eukaryota</taxon>
        <taxon>Metazoa</taxon>
        <taxon>Ecdysozoa</taxon>
        <taxon>Arthropoda</taxon>
        <taxon>Hexapoda</taxon>
        <taxon>Insecta</taxon>
        <taxon>Pterygota</taxon>
        <taxon>Neoptera</taxon>
        <taxon>Paraneoptera</taxon>
        <taxon>Hemiptera</taxon>
        <taxon>Sternorrhyncha</taxon>
        <taxon>Aphidomorpha</taxon>
        <taxon>Aphidoidea</taxon>
        <taxon>Aphididae</taxon>
        <taxon>Aphidini</taxon>
        <taxon>Aphis</taxon>
        <taxon>Aphis</taxon>
    </lineage>
</organism>
<evidence type="ECO:0000256" key="3">
    <source>
        <dbReference type="ARBA" id="ARBA00022676"/>
    </source>
</evidence>
<comment type="caution">
    <text evidence="11">The sequence shown here is derived from an EMBL/GenBank/DDBJ whole genome shotgun (WGS) entry which is preliminary data.</text>
</comment>
<proteinExistence type="inferred from homology"/>
<dbReference type="FunFam" id="3.40.50.2000:FF:000050">
    <property type="entry name" value="UDP-glucuronosyltransferase"/>
    <property type="match status" value="1"/>
</dbReference>
<dbReference type="OrthoDB" id="5835829at2759"/>
<keyword evidence="3" id="KW-0328">Glycosyltransferase</keyword>
<keyword evidence="6" id="KW-0256">Endoplasmic reticulum</keyword>
<evidence type="ECO:0000256" key="8">
    <source>
        <dbReference type="ARBA" id="ARBA00023136"/>
    </source>
</evidence>
<comment type="subcellular location">
    <subcellularLocation>
        <location evidence="10">Endomembrane system</location>
        <topology evidence="10">Single-pass type I membrane protein</topology>
    </subcellularLocation>
    <subcellularLocation>
        <location evidence="1">Endoplasmic reticulum</location>
    </subcellularLocation>
</comment>
<dbReference type="GO" id="GO:0005783">
    <property type="term" value="C:endoplasmic reticulum"/>
    <property type="evidence" value="ECO:0007669"/>
    <property type="project" value="UniProtKB-SubCell"/>
</dbReference>
<keyword evidence="7" id="KW-1133">Transmembrane helix</keyword>
<dbReference type="Gene3D" id="3.40.50.2000">
    <property type="entry name" value="Glycogen Phosphorylase B"/>
    <property type="match status" value="2"/>
</dbReference>
<evidence type="ECO:0000256" key="9">
    <source>
        <dbReference type="ARBA" id="ARBA00023180"/>
    </source>
</evidence>
<reference evidence="11 12" key="1">
    <citation type="submission" date="2019-08" db="EMBL/GenBank/DDBJ databases">
        <title>Whole genome of Aphis craccivora.</title>
        <authorList>
            <person name="Voronova N.V."/>
            <person name="Shulinski R.S."/>
            <person name="Bandarenka Y.V."/>
            <person name="Zhorov D.G."/>
            <person name="Warner D."/>
        </authorList>
    </citation>
    <scope>NUCLEOTIDE SEQUENCE [LARGE SCALE GENOMIC DNA]</scope>
    <source>
        <strain evidence="11">180601</strain>
        <tissue evidence="11">Whole Body</tissue>
    </source>
</reference>
<dbReference type="PANTHER" id="PTHR48043">
    <property type="entry name" value="EG:EG0003.4 PROTEIN-RELATED"/>
    <property type="match status" value="1"/>
</dbReference>
<dbReference type="Proteomes" id="UP000478052">
    <property type="component" value="Unassembled WGS sequence"/>
</dbReference>
<accession>A0A6G0Y8G4</accession>
<dbReference type="GO" id="GO:0008194">
    <property type="term" value="F:UDP-glycosyltransferase activity"/>
    <property type="evidence" value="ECO:0007669"/>
    <property type="project" value="InterPro"/>
</dbReference>
<dbReference type="PANTHER" id="PTHR48043:SF145">
    <property type="entry name" value="FI06409P-RELATED"/>
    <property type="match status" value="1"/>
</dbReference>
<dbReference type="CDD" id="cd03784">
    <property type="entry name" value="GT1_Gtf-like"/>
    <property type="match status" value="1"/>
</dbReference>
<evidence type="ECO:0000256" key="1">
    <source>
        <dbReference type="ARBA" id="ARBA00004240"/>
    </source>
</evidence>
<sequence>MFFQNSNRKTIMSKFAVLLITFCTYIASLHWTPTNAANILAVETVPGKSHWNVMRSVLRALTDRGHTVTVFTPFVDGDRDGYTEVDVSNLTKPVLEMDLKILIDVGSNTRQMMEALVNVTRTDCNSIYEHSQMSAILNGEITRRFDLVVTEALSSECVAYVATVLRVPMIYVVPSPIFTFLERPITGHDPNPAVTGHMLSDRVVPKTFVERFANIVLTVYSSTTRWYNLLKYQWSDPRPYDAVDLEKPSVIFTNTHFITEPARPLTQNIVQIGGIHLTPPKPIPKDILEFIEDAPHGVIYFTFGSVVSMSSLPENILSAFREALAQVPQKVLWKYEGDMKEKTKNVMTRKWFPQRDILCAHGGISGVYEAVDAGVPVLGFPVFYDQPRNIDSLVNAGMAICMDLLSVTKETFLNSVLEIVNNDRYQKNAKIVAERFKDRPMSQAESVVYWTEYVLRHNGAPHLKSQALNLTWYQYFLIDLL</sequence>